<gene>
    <name evidence="1" type="ORF">P3W55_18575</name>
</gene>
<sequence length="39" mass="4424">MLHARLARLPEQSHAHDHEHHQLVMALAGRAEFEVDGRG</sequence>
<dbReference type="Proteomes" id="UP001220662">
    <property type="component" value="Unassembled WGS sequence"/>
</dbReference>
<proteinExistence type="predicted"/>
<evidence type="ECO:0000313" key="2">
    <source>
        <dbReference type="Proteomes" id="UP001220662"/>
    </source>
</evidence>
<accession>A0AAW6PAM0</accession>
<evidence type="ECO:0000313" key="1">
    <source>
        <dbReference type="EMBL" id="MDF3843725.1"/>
    </source>
</evidence>
<feature type="non-terminal residue" evidence="1">
    <location>
        <position position="39"/>
    </location>
</feature>
<protein>
    <submittedName>
        <fullName evidence="1">AraC family transcriptional regulator</fullName>
    </submittedName>
</protein>
<reference evidence="1" key="1">
    <citation type="submission" date="2023-03" db="EMBL/GenBank/DDBJ databases">
        <title>Draft assemblies of triclosan tolerant bacteria isolated from returned activated sludge.</title>
        <authorList>
            <person name="Van Hamelsveld S."/>
        </authorList>
    </citation>
    <scope>NUCLEOTIDE SEQUENCE</scope>
    <source>
        <strain evidence="1">GW210015_S63</strain>
    </source>
</reference>
<comment type="caution">
    <text evidence="1">The sequence shown here is derived from an EMBL/GenBank/DDBJ whole genome shotgun (WGS) entry which is preliminary data.</text>
</comment>
<name>A0AAW6PAM0_9PSED</name>
<dbReference type="AlphaFoldDB" id="A0AAW6PAM0"/>
<organism evidence="1 2">
    <name type="scientific">Pseudomonas citronellolis</name>
    <dbReference type="NCBI Taxonomy" id="53408"/>
    <lineage>
        <taxon>Bacteria</taxon>
        <taxon>Pseudomonadati</taxon>
        <taxon>Pseudomonadota</taxon>
        <taxon>Gammaproteobacteria</taxon>
        <taxon>Pseudomonadales</taxon>
        <taxon>Pseudomonadaceae</taxon>
        <taxon>Pseudomonas</taxon>
    </lineage>
</organism>
<dbReference type="EMBL" id="JARJLR010000301">
    <property type="protein sequence ID" value="MDF3843725.1"/>
    <property type="molecule type" value="Genomic_DNA"/>
</dbReference>